<organism evidence="2">
    <name type="scientific">viral metagenome</name>
    <dbReference type="NCBI Taxonomy" id="1070528"/>
    <lineage>
        <taxon>unclassified sequences</taxon>
        <taxon>metagenomes</taxon>
        <taxon>organismal metagenomes</taxon>
    </lineage>
</organism>
<evidence type="ECO:0000313" key="2">
    <source>
        <dbReference type="EMBL" id="QHT25767.1"/>
    </source>
</evidence>
<dbReference type="EMBL" id="MN739774">
    <property type="protein sequence ID" value="QHT25767.1"/>
    <property type="molecule type" value="Genomic_DNA"/>
</dbReference>
<evidence type="ECO:0000256" key="1">
    <source>
        <dbReference type="SAM" id="Coils"/>
    </source>
</evidence>
<proteinExistence type="predicted"/>
<dbReference type="AlphaFoldDB" id="A0A6C0E9A6"/>
<accession>A0A6C0E9A6</accession>
<sequence>MKNSENKFLLKLFLILILYYNIMSNKIICADCDYIAKTNYELERHLESKSHVEMMLSKIKMQFETEKSKIDYKYHKSIEGFTKNYSSTEDFKYKQKMEEKRQKEKYEQEKKLKKEQEKKLKKELEKKIKMELKQKLKEKKIAQKALLKIEKKKEKEIIKLRKTLEKQKNKEITEIIKQKDNEIRKIANTFKDEQINTLKSVCEKTMSTAKYIMVHFTKAPILTKLKKNKIRHMLKFCVDKNKKLVELKTDPVKAITYAYNERSLVKYIGNLIIQEFGTMDPSNRKFHSTDASRLTFIVRENNDGLSEWVKDVEGKIIIQNVIKPIILEIASMFQEYRSSFDIDKIDNDNDKHNEFMDVSNAYFGIVEWTNCQVFYKNILQYITPSFVFNKPIGEIDYDEKFPLLENKKRFVKRKELNNKKKQVIDSDSESS</sequence>
<keyword evidence="1" id="KW-0175">Coiled coil</keyword>
<feature type="coiled-coil region" evidence="1">
    <location>
        <begin position="96"/>
        <end position="170"/>
    </location>
</feature>
<reference evidence="2" key="1">
    <citation type="journal article" date="2020" name="Nature">
        <title>Giant virus diversity and host interactions through global metagenomics.</title>
        <authorList>
            <person name="Schulz F."/>
            <person name="Roux S."/>
            <person name="Paez-Espino D."/>
            <person name="Jungbluth S."/>
            <person name="Walsh D.A."/>
            <person name="Denef V.J."/>
            <person name="McMahon K.D."/>
            <person name="Konstantinidis K.T."/>
            <person name="Eloe-Fadrosh E.A."/>
            <person name="Kyrpides N.C."/>
            <person name="Woyke T."/>
        </authorList>
    </citation>
    <scope>NUCLEOTIDE SEQUENCE</scope>
    <source>
        <strain evidence="2">GVMAG-M-3300023179-27</strain>
    </source>
</reference>
<name>A0A6C0E9A6_9ZZZZ</name>
<protein>
    <submittedName>
        <fullName evidence="2">Uncharacterized protein</fullName>
    </submittedName>
</protein>